<comment type="caution">
    <text evidence="1">The sequence shown here is derived from an EMBL/GenBank/DDBJ whole genome shotgun (WGS) entry which is preliminary data.</text>
</comment>
<dbReference type="Proteomes" id="UP001167871">
    <property type="component" value="Unassembled WGS sequence"/>
</dbReference>
<dbReference type="RefSeq" id="WP_301935299.1">
    <property type="nucleotide sequence ID" value="NZ_JAUEII010000101.1"/>
</dbReference>
<dbReference type="EMBL" id="JAUEII010000101">
    <property type="protein sequence ID" value="MDN0051289.1"/>
    <property type="molecule type" value="Genomic_DNA"/>
</dbReference>
<gene>
    <name evidence="1" type="ORF">QVO10_18295</name>
</gene>
<keyword evidence="2" id="KW-1185">Reference proteome</keyword>
<proteinExistence type="predicted"/>
<evidence type="ECO:0000313" key="2">
    <source>
        <dbReference type="Proteomes" id="UP001167871"/>
    </source>
</evidence>
<name>A0ABT7XB57_9BACE</name>
<accession>A0ABT7XB57</accession>
<reference evidence="1" key="1">
    <citation type="submission" date="2023-06" db="EMBL/GenBank/DDBJ databases">
        <authorList>
            <person name="Zeman M."/>
            <person name="Kubasova T."/>
            <person name="Jahodarova E."/>
            <person name="Nykrynova M."/>
            <person name="Rychlik I."/>
        </authorList>
    </citation>
    <scope>NUCLEOTIDE SEQUENCE</scope>
    <source>
        <strain evidence="1">84_SSukc20</strain>
    </source>
</reference>
<organism evidence="1 2">
    <name type="scientific">Bacteroides gallinaceum</name>
    <dbReference type="NCBI Taxonomy" id="1462571"/>
    <lineage>
        <taxon>Bacteria</taxon>
        <taxon>Pseudomonadati</taxon>
        <taxon>Bacteroidota</taxon>
        <taxon>Bacteroidia</taxon>
        <taxon>Bacteroidales</taxon>
        <taxon>Bacteroidaceae</taxon>
        <taxon>Bacteroides</taxon>
    </lineage>
</organism>
<evidence type="ECO:0000313" key="1">
    <source>
        <dbReference type="EMBL" id="MDN0051289.1"/>
    </source>
</evidence>
<sequence>MENNKERKVYEYAKDYSNRDLMKEHGKEVGKTLLEAAMNLVGIWLNSKGAKK</sequence>
<protein>
    <submittedName>
        <fullName evidence="1">Uncharacterized protein</fullName>
    </submittedName>
</protein>
<reference evidence="1" key="2">
    <citation type="submission" date="2024-05" db="EMBL/GenBank/DDBJ databases">
        <title>Identification and characterization of horizontal gene transfer across gut microbiota members of farm animals based on homology search.</title>
        <authorList>
            <person name="Schwarzerova J."/>
            <person name="Nykrynova M."/>
            <person name="Jureckova K."/>
            <person name="Cejkova D."/>
            <person name="Rychlik I."/>
        </authorList>
    </citation>
    <scope>NUCLEOTIDE SEQUENCE</scope>
    <source>
        <strain evidence="1">84_SSukc20</strain>
    </source>
</reference>